<feature type="transmembrane region" description="Helical" evidence="1">
    <location>
        <begin position="237"/>
        <end position="256"/>
    </location>
</feature>
<dbReference type="EMBL" id="DVFT01000229">
    <property type="protein sequence ID" value="HIQ98004.1"/>
    <property type="molecule type" value="Genomic_DNA"/>
</dbReference>
<evidence type="ECO:0000313" key="3">
    <source>
        <dbReference type="Proteomes" id="UP000886886"/>
    </source>
</evidence>
<dbReference type="Pfam" id="PF09546">
    <property type="entry name" value="Spore_III_AE"/>
    <property type="match status" value="1"/>
</dbReference>
<feature type="transmembrane region" description="Helical" evidence="1">
    <location>
        <begin position="165"/>
        <end position="193"/>
    </location>
</feature>
<keyword evidence="1" id="KW-0472">Membrane</keyword>
<evidence type="ECO:0000313" key="2">
    <source>
        <dbReference type="EMBL" id="HIQ98004.1"/>
    </source>
</evidence>
<feature type="transmembrane region" description="Helical" evidence="1">
    <location>
        <begin position="123"/>
        <end position="145"/>
    </location>
</feature>
<name>A0A9D0ZY74_9FIRM</name>
<feature type="transmembrane region" description="Helical" evidence="1">
    <location>
        <begin position="96"/>
        <end position="116"/>
    </location>
</feature>
<reference evidence="2" key="1">
    <citation type="submission" date="2020-10" db="EMBL/GenBank/DDBJ databases">
        <authorList>
            <person name="Gilroy R."/>
        </authorList>
    </citation>
    <scope>NUCLEOTIDE SEQUENCE</scope>
    <source>
        <strain evidence="2">ChiSjej3B21-11622</strain>
    </source>
</reference>
<keyword evidence="1" id="KW-0812">Transmembrane</keyword>
<dbReference type="AlphaFoldDB" id="A0A9D0ZY74"/>
<evidence type="ECO:0000256" key="1">
    <source>
        <dbReference type="SAM" id="Phobius"/>
    </source>
</evidence>
<protein>
    <submittedName>
        <fullName evidence="2">Stage III sporulation protein AE</fullName>
    </submittedName>
</protein>
<gene>
    <name evidence="2" type="ORF">IAB26_15750</name>
</gene>
<accession>A0A9D0ZY74</accession>
<dbReference type="Proteomes" id="UP000886886">
    <property type="component" value="Unassembled WGS sequence"/>
</dbReference>
<comment type="caution">
    <text evidence="2">The sequence shown here is derived from an EMBL/GenBank/DDBJ whole genome shotgun (WGS) entry which is preliminary data.</text>
</comment>
<organism evidence="2 3">
    <name type="scientific">Candidatus Limivivens merdigallinarum</name>
    <dbReference type="NCBI Taxonomy" id="2840859"/>
    <lineage>
        <taxon>Bacteria</taxon>
        <taxon>Bacillati</taxon>
        <taxon>Bacillota</taxon>
        <taxon>Clostridia</taxon>
        <taxon>Lachnospirales</taxon>
        <taxon>Lachnospiraceae</taxon>
        <taxon>Lachnospiraceae incertae sedis</taxon>
        <taxon>Candidatus Limivivens</taxon>
    </lineage>
</organism>
<keyword evidence="1" id="KW-1133">Transmembrane helix</keyword>
<proteinExistence type="predicted"/>
<feature type="transmembrane region" description="Helical" evidence="1">
    <location>
        <begin position="276"/>
        <end position="295"/>
    </location>
</feature>
<feature type="transmembrane region" description="Helical" evidence="1">
    <location>
        <begin position="353"/>
        <end position="375"/>
    </location>
</feature>
<dbReference type="InterPro" id="IPR014194">
    <property type="entry name" value="Spore_III_AE"/>
</dbReference>
<sequence length="378" mass="40887">MKKGWIAVILLFFLLFPVFAVRAEDGEDGVTEYFLSELPLKDLDAMSKELLDEEGLSFSEMVGKLVKGEMPLGQETVKQLAVELFFGEAARQKDTAVRILLLLIGAGLFSTFAAFFEKSEIQNVTFFMIYLALFAILTAAFYQLSTLAEETIGKLLSFMKLLMPSYLMVSVFSGNSISGMAFYELILGILFLVQWIYKNALLPGANLYFLLVLLNHLSGEDYLSKLAGLLKDLVEWALKSFSAAVLGIQAIQGLILPAVDGMKNTLLYKTGESIPVLGNLFGGVSEVVMGAGVLIKNGVGTAGLILLLLLCLAPAARLFLAGCMYRLLAAVAQPVTDKRLTDCLEGIGQGTLLLLKIVLGTGLLFFVSMALALSATGK</sequence>
<reference evidence="2" key="2">
    <citation type="journal article" date="2021" name="PeerJ">
        <title>Extensive microbial diversity within the chicken gut microbiome revealed by metagenomics and culture.</title>
        <authorList>
            <person name="Gilroy R."/>
            <person name="Ravi A."/>
            <person name="Getino M."/>
            <person name="Pursley I."/>
            <person name="Horton D.L."/>
            <person name="Alikhan N.F."/>
            <person name="Baker D."/>
            <person name="Gharbi K."/>
            <person name="Hall N."/>
            <person name="Watson M."/>
            <person name="Adriaenssens E.M."/>
            <person name="Foster-Nyarko E."/>
            <person name="Jarju S."/>
            <person name="Secka A."/>
            <person name="Antonio M."/>
            <person name="Oren A."/>
            <person name="Chaudhuri R.R."/>
            <person name="La Ragione R."/>
            <person name="Hildebrand F."/>
            <person name="Pallen M.J."/>
        </authorList>
    </citation>
    <scope>NUCLEOTIDE SEQUENCE</scope>
    <source>
        <strain evidence="2">ChiSjej3B21-11622</strain>
    </source>
</reference>
<feature type="transmembrane region" description="Helical" evidence="1">
    <location>
        <begin position="301"/>
        <end position="320"/>
    </location>
</feature>
<feature type="transmembrane region" description="Helical" evidence="1">
    <location>
        <begin position="200"/>
        <end position="217"/>
    </location>
</feature>